<dbReference type="Pfam" id="PF04542">
    <property type="entry name" value="Sigma70_r2"/>
    <property type="match status" value="1"/>
</dbReference>
<name>A0AAJ5WVA2_9BACT</name>
<keyword evidence="2" id="KW-0805">Transcription regulation</keyword>
<evidence type="ECO:0000259" key="6">
    <source>
        <dbReference type="Pfam" id="PF08281"/>
    </source>
</evidence>
<dbReference type="NCBIfam" id="TIGR02985">
    <property type="entry name" value="Sig70_bacteroi1"/>
    <property type="match status" value="1"/>
</dbReference>
<dbReference type="Pfam" id="PF08281">
    <property type="entry name" value="Sigma70_r4_2"/>
    <property type="match status" value="1"/>
</dbReference>
<dbReference type="GO" id="GO:0003677">
    <property type="term" value="F:DNA binding"/>
    <property type="evidence" value="ECO:0007669"/>
    <property type="project" value="InterPro"/>
</dbReference>
<protein>
    <submittedName>
        <fullName evidence="7">RNA polymerase sigma-70 factor</fullName>
    </submittedName>
</protein>
<dbReference type="Gene3D" id="1.10.1740.10">
    <property type="match status" value="1"/>
</dbReference>
<dbReference type="InterPro" id="IPR013325">
    <property type="entry name" value="RNA_pol_sigma_r2"/>
</dbReference>
<feature type="domain" description="RNA polymerase sigma factor 70 region 4 type 2" evidence="6">
    <location>
        <begin position="125"/>
        <end position="169"/>
    </location>
</feature>
<evidence type="ECO:0000259" key="5">
    <source>
        <dbReference type="Pfam" id="PF04542"/>
    </source>
</evidence>
<gene>
    <name evidence="7" type="ORF">P0Y53_21335</name>
</gene>
<keyword evidence="4" id="KW-0804">Transcription</keyword>
<feature type="domain" description="RNA polymerase sigma-70 region 2" evidence="5">
    <location>
        <begin position="28"/>
        <end position="92"/>
    </location>
</feature>
<organism evidence="7 8">
    <name type="scientific">Candidatus Pseudobacter hemicellulosilyticus</name>
    <dbReference type="NCBI Taxonomy" id="3121375"/>
    <lineage>
        <taxon>Bacteria</taxon>
        <taxon>Pseudomonadati</taxon>
        <taxon>Bacteroidota</taxon>
        <taxon>Chitinophagia</taxon>
        <taxon>Chitinophagales</taxon>
        <taxon>Chitinophagaceae</taxon>
        <taxon>Pseudobacter</taxon>
    </lineage>
</organism>
<keyword evidence="3" id="KW-0731">Sigma factor</keyword>
<dbReference type="SUPFAM" id="SSF88946">
    <property type="entry name" value="Sigma2 domain of RNA polymerase sigma factors"/>
    <property type="match status" value="1"/>
</dbReference>
<sequence length="197" mass="22807">MTHNELYNEQELVSAVARGNEAAFKRLFQFYWPRIYSVALVFVKSPELAEDAAQEVFAQLWIKRDLLNNVQAFRPYLYTAARNLLYNRLRSQVFTDGFQDYLQEYFADNLADPAVRLELKEAAELIEAGINQLTPQQQKVFRLSRFQGLSHAEIAAATGLSPRTIKNYMVSANLALRQYLEQYASSLFIACWIEFFL</sequence>
<dbReference type="Gene3D" id="1.10.10.10">
    <property type="entry name" value="Winged helix-like DNA-binding domain superfamily/Winged helix DNA-binding domain"/>
    <property type="match status" value="1"/>
</dbReference>
<dbReference type="PANTHER" id="PTHR43133:SF46">
    <property type="entry name" value="RNA POLYMERASE SIGMA-70 FACTOR ECF SUBFAMILY"/>
    <property type="match status" value="1"/>
</dbReference>
<dbReference type="NCBIfam" id="TIGR02937">
    <property type="entry name" value="sigma70-ECF"/>
    <property type="match status" value="1"/>
</dbReference>
<evidence type="ECO:0000256" key="1">
    <source>
        <dbReference type="ARBA" id="ARBA00010641"/>
    </source>
</evidence>
<proteinExistence type="inferred from homology"/>
<dbReference type="AlphaFoldDB" id="A0AAJ5WVA2"/>
<dbReference type="EMBL" id="CP119311">
    <property type="protein sequence ID" value="WEK35040.1"/>
    <property type="molecule type" value="Genomic_DNA"/>
</dbReference>
<comment type="similarity">
    <text evidence="1">Belongs to the sigma-70 factor family. ECF subfamily.</text>
</comment>
<dbReference type="SUPFAM" id="SSF88659">
    <property type="entry name" value="Sigma3 and sigma4 domains of RNA polymerase sigma factors"/>
    <property type="match status" value="1"/>
</dbReference>
<dbReference type="InterPro" id="IPR013249">
    <property type="entry name" value="RNA_pol_sigma70_r4_t2"/>
</dbReference>
<dbReference type="GO" id="GO:0016987">
    <property type="term" value="F:sigma factor activity"/>
    <property type="evidence" value="ECO:0007669"/>
    <property type="project" value="UniProtKB-KW"/>
</dbReference>
<evidence type="ECO:0000256" key="4">
    <source>
        <dbReference type="ARBA" id="ARBA00023163"/>
    </source>
</evidence>
<accession>A0AAJ5WVA2</accession>
<evidence type="ECO:0000313" key="8">
    <source>
        <dbReference type="Proteomes" id="UP001220610"/>
    </source>
</evidence>
<evidence type="ECO:0000313" key="7">
    <source>
        <dbReference type="EMBL" id="WEK35040.1"/>
    </source>
</evidence>
<dbReference type="InterPro" id="IPR036388">
    <property type="entry name" value="WH-like_DNA-bd_sf"/>
</dbReference>
<dbReference type="InterPro" id="IPR014284">
    <property type="entry name" value="RNA_pol_sigma-70_dom"/>
</dbReference>
<evidence type="ECO:0000256" key="2">
    <source>
        <dbReference type="ARBA" id="ARBA00023015"/>
    </source>
</evidence>
<dbReference type="InterPro" id="IPR039425">
    <property type="entry name" value="RNA_pol_sigma-70-like"/>
</dbReference>
<evidence type="ECO:0000256" key="3">
    <source>
        <dbReference type="ARBA" id="ARBA00023082"/>
    </source>
</evidence>
<dbReference type="CDD" id="cd06171">
    <property type="entry name" value="Sigma70_r4"/>
    <property type="match status" value="1"/>
</dbReference>
<reference evidence="7" key="1">
    <citation type="submission" date="2023-03" db="EMBL/GenBank/DDBJ databases">
        <title>Andean soil-derived lignocellulolytic bacterial consortium as a source of novel taxa and putative plastic-active enzymes.</title>
        <authorList>
            <person name="Diaz-Garcia L."/>
            <person name="Chuvochina M."/>
            <person name="Feuerriegel G."/>
            <person name="Bunk B."/>
            <person name="Sproer C."/>
            <person name="Streit W.R."/>
            <person name="Rodriguez L.M."/>
            <person name="Overmann J."/>
            <person name="Jimenez D.J."/>
        </authorList>
    </citation>
    <scope>NUCLEOTIDE SEQUENCE</scope>
    <source>
        <strain evidence="7">MAG 7</strain>
    </source>
</reference>
<dbReference type="InterPro" id="IPR007627">
    <property type="entry name" value="RNA_pol_sigma70_r2"/>
</dbReference>
<dbReference type="PANTHER" id="PTHR43133">
    <property type="entry name" value="RNA POLYMERASE ECF-TYPE SIGMA FACTO"/>
    <property type="match status" value="1"/>
</dbReference>
<dbReference type="Proteomes" id="UP001220610">
    <property type="component" value="Chromosome"/>
</dbReference>
<dbReference type="InterPro" id="IPR014327">
    <property type="entry name" value="RNA_pol_sigma70_bacteroid"/>
</dbReference>
<dbReference type="InterPro" id="IPR013324">
    <property type="entry name" value="RNA_pol_sigma_r3/r4-like"/>
</dbReference>
<dbReference type="GO" id="GO:0006352">
    <property type="term" value="P:DNA-templated transcription initiation"/>
    <property type="evidence" value="ECO:0007669"/>
    <property type="project" value="InterPro"/>
</dbReference>